<evidence type="ECO:0000256" key="3">
    <source>
        <dbReference type="SAM" id="SignalP"/>
    </source>
</evidence>
<dbReference type="AlphaFoldDB" id="A0A2K4FDH5"/>
<dbReference type="RefSeq" id="WP_103370809.1">
    <property type="nucleotide sequence ID" value="NZ_CBCRVO010000001.1"/>
</dbReference>
<gene>
    <name evidence="4" type="ORF">CD039_01240</name>
</gene>
<feature type="chain" id="PRO_5039142414" evidence="3">
    <location>
        <begin position="19"/>
        <end position="294"/>
    </location>
</feature>
<dbReference type="InterPro" id="IPR048013">
    <property type="entry name" value="EMYY_lipop"/>
</dbReference>
<evidence type="ECO:0000256" key="1">
    <source>
        <dbReference type="SAM" id="Coils"/>
    </source>
</evidence>
<name>A0A2K4FDH5_9STAP</name>
<dbReference type="GeneID" id="98296968"/>
<dbReference type="NCBIfam" id="NF033194">
    <property type="entry name" value="lipo_EMYY"/>
    <property type="match status" value="1"/>
</dbReference>
<accession>A0A2K4FDH5</accession>
<feature type="signal peptide" evidence="3">
    <location>
        <begin position="1"/>
        <end position="18"/>
    </location>
</feature>
<evidence type="ECO:0000313" key="5">
    <source>
        <dbReference type="Proteomes" id="UP000242712"/>
    </source>
</evidence>
<keyword evidence="4" id="KW-0449">Lipoprotein</keyword>
<feature type="coiled-coil region" evidence="1">
    <location>
        <begin position="28"/>
        <end position="55"/>
    </location>
</feature>
<feature type="region of interest" description="Disordered" evidence="2">
    <location>
        <begin position="275"/>
        <end position="294"/>
    </location>
</feature>
<organism evidence="4 5">
    <name type="scientific">Staphylococcus argensis</name>
    <dbReference type="NCBI Taxonomy" id="1607738"/>
    <lineage>
        <taxon>Bacteria</taxon>
        <taxon>Bacillati</taxon>
        <taxon>Bacillota</taxon>
        <taxon>Bacilli</taxon>
        <taxon>Bacillales</taxon>
        <taxon>Staphylococcaceae</taxon>
        <taxon>Staphylococcus</taxon>
    </lineage>
</organism>
<dbReference type="PROSITE" id="PS51257">
    <property type="entry name" value="PROKAR_LIPOPROTEIN"/>
    <property type="match status" value="1"/>
</dbReference>
<dbReference type="OrthoDB" id="2410901at2"/>
<reference evidence="4 5" key="1">
    <citation type="submission" date="2017-08" db="EMBL/GenBank/DDBJ databases">
        <title>Draft genome sequences of 64 type strains of genus Staph aureus.</title>
        <authorList>
            <person name="Cole K."/>
            <person name="Golubchik T."/>
            <person name="Russell J."/>
            <person name="Foster D."/>
            <person name="Llewelyn M."/>
            <person name="Wilson D."/>
            <person name="Crook D."/>
            <person name="Paul J."/>
        </authorList>
    </citation>
    <scope>NUCLEOTIDE SEQUENCE [LARGE SCALE GENOMIC DNA]</scope>
    <source>
        <strain evidence="4 5">DSM 29875</strain>
    </source>
</reference>
<comment type="caution">
    <text evidence="4">The sequence shown here is derived from an EMBL/GenBank/DDBJ whole genome shotgun (WGS) entry which is preliminary data.</text>
</comment>
<evidence type="ECO:0000313" key="4">
    <source>
        <dbReference type="EMBL" id="POA09414.1"/>
    </source>
</evidence>
<dbReference type="Proteomes" id="UP000242712">
    <property type="component" value="Unassembled WGS sequence"/>
</dbReference>
<keyword evidence="5" id="KW-1185">Reference proteome</keyword>
<sequence length="294" mass="34176">MKKISCLLTLIVLTLLVAGCKNNEPKDLAKFEKHLDQTQQKEAKMKQTLNHLDLKQIDQLKEQQMTDKNKKEFNELQTDINSKLMPQMKAYEKSAKKLPAESSKVKHLKQTYLQGVKQKKQKVKDLKTFVDLCNQSVKANEDILDYTKLFEKKRSLMEDNVDKANKNGSKQDVETFTKKVENNNKELKNTAENHINDQNPKKGEKAIEEHIMPLIDKQIKDLNQTTITDSNVNEARKNAIEMYYSLQNYYETRQDTMGITQRLAKIDIQNLPKEGKDLENEDKAFDKELNQLKS</sequence>
<keyword evidence="3" id="KW-0732">Signal</keyword>
<protein>
    <submittedName>
        <fullName evidence="4">EMYY motif lipoprotein</fullName>
    </submittedName>
</protein>
<keyword evidence="1" id="KW-0175">Coiled coil</keyword>
<proteinExistence type="predicted"/>
<evidence type="ECO:0000256" key="2">
    <source>
        <dbReference type="SAM" id="MobiDB-lite"/>
    </source>
</evidence>
<dbReference type="EMBL" id="PPPX01000001">
    <property type="protein sequence ID" value="POA09414.1"/>
    <property type="molecule type" value="Genomic_DNA"/>
</dbReference>